<accession>A0A835H9C4</accession>
<name>A0A835H9C4_9MAGN</name>
<organism evidence="2 3">
    <name type="scientific">Coptis chinensis</name>
    <dbReference type="NCBI Taxonomy" id="261450"/>
    <lineage>
        <taxon>Eukaryota</taxon>
        <taxon>Viridiplantae</taxon>
        <taxon>Streptophyta</taxon>
        <taxon>Embryophyta</taxon>
        <taxon>Tracheophyta</taxon>
        <taxon>Spermatophyta</taxon>
        <taxon>Magnoliopsida</taxon>
        <taxon>Ranunculales</taxon>
        <taxon>Ranunculaceae</taxon>
        <taxon>Coptidoideae</taxon>
        <taxon>Coptis</taxon>
    </lineage>
</organism>
<dbReference type="EMBL" id="JADFTS010000008">
    <property type="protein sequence ID" value="KAF9594795.1"/>
    <property type="molecule type" value="Genomic_DNA"/>
</dbReference>
<comment type="caution">
    <text evidence="2">The sequence shown here is derived from an EMBL/GenBank/DDBJ whole genome shotgun (WGS) entry which is preliminary data.</text>
</comment>
<dbReference type="CDD" id="cd21156">
    <property type="entry name" value="PUA_eIF2d-like"/>
    <property type="match status" value="1"/>
</dbReference>
<proteinExistence type="predicted"/>
<dbReference type="Proteomes" id="UP000631114">
    <property type="component" value="Unassembled WGS sequence"/>
</dbReference>
<feature type="domain" description="Eukaryotic translation initiation factor 2D-like PUA RNA-binding" evidence="1">
    <location>
        <begin position="151"/>
        <end position="207"/>
    </location>
</feature>
<keyword evidence="3" id="KW-1185">Reference proteome</keyword>
<evidence type="ECO:0000313" key="2">
    <source>
        <dbReference type="EMBL" id="KAF9594795.1"/>
    </source>
</evidence>
<dbReference type="Pfam" id="PF26292">
    <property type="entry name" value="PUA_elF2D"/>
    <property type="match status" value="1"/>
</dbReference>
<gene>
    <name evidence="2" type="ORF">IFM89_034778</name>
</gene>
<dbReference type="GO" id="GO:0003743">
    <property type="term" value="F:translation initiation factor activity"/>
    <property type="evidence" value="ECO:0007669"/>
    <property type="project" value="InterPro"/>
</dbReference>
<dbReference type="PROSITE" id="PS50890">
    <property type="entry name" value="PUA"/>
    <property type="match status" value="1"/>
</dbReference>
<dbReference type="AlphaFoldDB" id="A0A835H9C4"/>
<sequence length="286" mass="31421">MYDILFELLAKFEKRPRDLEYRPARICAQLIMWSMKTSLEMMKIATVKIAREENCRDLQVESIPGSTTVGVFIPFLPRFKHIFSDQFFPTSTGAIDHLDTVLDRHSSWCGVLCSYCGTTGFVITDNHQWFSAGSLPSVVPELLPAFMLKGGEVSHFIIGGADLMFPGISIPAERVPPFQAGQPWAVIVPNNVAPIAVGTTTMSSIESRESVEGHYIPNARFLEDVALKDPTLALGGLISDSCGGTCNTSSQHNGTNGEVADIGDVHSEHHLDKPHIEDYITEEIIS</sequence>
<dbReference type="PANTHER" id="PTHR12217">
    <property type="entry name" value="EUKARYOTIC TRANSLATION INITIATION FACTOR 2D"/>
    <property type="match status" value="1"/>
</dbReference>
<dbReference type="PANTHER" id="PTHR12217:SF4">
    <property type="entry name" value="EUKARYOTIC TRANSLATION INITIATION FACTOR 2D"/>
    <property type="match status" value="1"/>
</dbReference>
<protein>
    <recommendedName>
        <fullName evidence="1">Eukaryotic translation initiation factor 2D-like PUA RNA-binding domain-containing protein</fullName>
    </recommendedName>
</protein>
<dbReference type="SUPFAM" id="SSF88697">
    <property type="entry name" value="PUA domain-like"/>
    <property type="match status" value="1"/>
</dbReference>
<reference evidence="2 3" key="1">
    <citation type="submission" date="2020-10" db="EMBL/GenBank/DDBJ databases">
        <title>The Coptis chinensis genome and diversification of protoberbering-type alkaloids.</title>
        <authorList>
            <person name="Wang B."/>
            <person name="Shu S."/>
            <person name="Song C."/>
            <person name="Liu Y."/>
        </authorList>
    </citation>
    <scope>NUCLEOTIDE SEQUENCE [LARGE SCALE GENOMIC DNA]</scope>
    <source>
        <strain evidence="2">HL-2020</strain>
        <tissue evidence="2">Leaf</tissue>
    </source>
</reference>
<dbReference type="GO" id="GO:0001731">
    <property type="term" value="P:formation of translation preinitiation complex"/>
    <property type="evidence" value="ECO:0007669"/>
    <property type="project" value="InterPro"/>
</dbReference>
<evidence type="ECO:0000259" key="1">
    <source>
        <dbReference type="Pfam" id="PF26292"/>
    </source>
</evidence>
<dbReference type="InterPro" id="IPR015947">
    <property type="entry name" value="PUA-like_sf"/>
</dbReference>
<evidence type="ECO:0000313" key="3">
    <source>
        <dbReference type="Proteomes" id="UP000631114"/>
    </source>
</evidence>
<dbReference type="InterPro" id="IPR039757">
    <property type="entry name" value="EIF2D"/>
</dbReference>
<dbReference type="OrthoDB" id="199771at2759"/>
<dbReference type="Gene3D" id="3.10.400.20">
    <property type="match status" value="1"/>
</dbReference>
<dbReference type="InterPro" id="IPR048248">
    <property type="entry name" value="PUA_eIF2d-like"/>
</dbReference>